<accession>A0A8R7UXZ4</accession>
<dbReference type="EnsemblPlants" id="TuG1812G0600002577.01.T03">
    <property type="protein sequence ID" value="TuG1812G0600002577.01.T03.cds241041"/>
    <property type="gene ID" value="TuG1812G0600002577.01"/>
</dbReference>
<evidence type="ECO:0000313" key="1">
    <source>
        <dbReference type="EnsemblPlants" id="TuG1812G0600002577.01.T03.cds241041"/>
    </source>
</evidence>
<name>A0A8R7UXZ4_TRIUA</name>
<reference evidence="1" key="3">
    <citation type="submission" date="2022-06" db="UniProtKB">
        <authorList>
            <consortium name="EnsemblPlants"/>
        </authorList>
    </citation>
    <scope>IDENTIFICATION</scope>
</reference>
<proteinExistence type="predicted"/>
<reference evidence="2" key="1">
    <citation type="journal article" date="2013" name="Nature">
        <title>Draft genome of the wheat A-genome progenitor Triticum urartu.</title>
        <authorList>
            <person name="Ling H.Q."/>
            <person name="Zhao S."/>
            <person name="Liu D."/>
            <person name="Wang J."/>
            <person name="Sun H."/>
            <person name="Zhang C."/>
            <person name="Fan H."/>
            <person name="Li D."/>
            <person name="Dong L."/>
            <person name="Tao Y."/>
            <person name="Gao C."/>
            <person name="Wu H."/>
            <person name="Li Y."/>
            <person name="Cui Y."/>
            <person name="Guo X."/>
            <person name="Zheng S."/>
            <person name="Wang B."/>
            <person name="Yu K."/>
            <person name="Liang Q."/>
            <person name="Yang W."/>
            <person name="Lou X."/>
            <person name="Chen J."/>
            <person name="Feng M."/>
            <person name="Jian J."/>
            <person name="Zhang X."/>
            <person name="Luo G."/>
            <person name="Jiang Y."/>
            <person name="Liu J."/>
            <person name="Wang Z."/>
            <person name="Sha Y."/>
            <person name="Zhang B."/>
            <person name="Wu H."/>
            <person name="Tang D."/>
            <person name="Shen Q."/>
            <person name="Xue P."/>
            <person name="Zou S."/>
            <person name="Wang X."/>
            <person name="Liu X."/>
            <person name="Wang F."/>
            <person name="Yang Y."/>
            <person name="An X."/>
            <person name="Dong Z."/>
            <person name="Zhang K."/>
            <person name="Zhang X."/>
            <person name="Luo M.C."/>
            <person name="Dvorak J."/>
            <person name="Tong Y."/>
            <person name="Wang J."/>
            <person name="Yang H."/>
            <person name="Li Z."/>
            <person name="Wang D."/>
            <person name="Zhang A."/>
            <person name="Wang J."/>
        </authorList>
    </citation>
    <scope>NUCLEOTIDE SEQUENCE</scope>
    <source>
        <strain evidence="2">cv. G1812</strain>
    </source>
</reference>
<dbReference type="Gramene" id="TuG1812G0600002577.01.T03">
    <property type="protein sequence ID" value="TuG1812G0600002577.01.T03.cds241041"/>
    <property type="gene ID" value="TuG1812G0600002577.01"/>
</dbReference>
<evidence type="ECO:0000313" key="2">
    <source>
        <dbReference type="Proteomes" id="UP000015106"/>
    </source>
</evidence>
<organism evidence="1 2">
    <name type="scientific">Triticum urartu</name>
    <name type="common">Red wild einkorn</name>
    <name type="synonym">Crithodium urartu</name>
    <dbReference type="NCBI Taxonomy" id="4572"/>
    <lineage>
        <taxon>Eukaryota</taxon>
        <taxon>Viridiplantae</taxon>
        <taxon>Streptophyta</taxon>
        <taxon>Embryophyta</taxon>
        <taxon>Tracheophyta</taxon>
        <taxon>Spermatophyta</taxon>
        <taxon>Magnoliopsida</taxon>
        <taxon>Liliopsida</taxon>
        <taxon>Poales</taxon>
        <taxon>Poaceae</taxon>
        <taxon>BOP clade</taxon>
        <taxon>Pooideae</taxon>
        <taxon>Triticodae</taxon>
        <taxon>Triticeae</taxon>
        <taxon>Triticinae</taxon>
        <taxon>Triticum</taxon>
    </lineage>
</organism>
<keyword evidence="2" id="KW-1185">Reference proteome</keyword>
<reference evidence="1" key="2">
    <citation type="submission" date="2018-03" db="EMBL/GenBank/DDBJ databases">
        <title>The Triticum urartu genome reveals the dynamic nature of wheat genome evolution.</title>
        <authorList>
            <person name="Ling H."/>
            <person name="Ma B."/>
            <person name="Shi X."/>
            <person name="Liu H."/>
            <person name="Dong L."/>
            <person name="Sun H."/>
            <person name="Cao Y."/>
            <person name="Gao Q."/>
            <person name="Zheng S."/>
            <person name="Li Y."/>
            <person name="Yu Y."/>
            <person name="Du H."/>
            <person name="Qi M."/>
            <person name="Li Y."/>
            <person name="Yu H."/>
            <person name="Cui Y."/>
            <person name="Wang N."/>
            <person name="Chen C."/>
            <person name="Wu H."/>
            <person name="Zhao Y."/>
            <person name="Zhang J."/>
            <person name="Li Y."/>
            <person name="Zhou W."/>
            <person name="Zhang B."/>
            <person name="Hu W."/>
            <person name="Eijk M."/>
            <person name="Tang J."/>
            <person name="Witsenboer H."/>
            <person name="Zhao S."/>
            <person name="Li Z."/>
            <person name="Zhang A."/>
            <person name="Wang D."/>
            <person name="Liang C."/>
        </authorList>
    </citation>
    <scope>NUCLEOTIDE SEQUENCE [LARGE SCALE GENOMIC DNA]</scope>
    <source>
        <strain evidence="1">cv. G1812</strain>
    </source>
</reference>
<dbReference type="Proteomes" id="UP000015106">
    <property type="component" value="Chromosome 6"/>
</dbReference>
<sequence length="148" mass="16902">MLHISLNVGLFCKLCWSNIERQNRSLAFLFASFKYGLSELECLSSKLSVNILCSVLFFTPKALARLRIVLLWLRGISGTILRSTTILLRPQFFGFLDLTSTGMPCRRHSFTLLQTRLTFCTETWNMFATSLVVVFFNFRLTLLASNSS</sequence>
<dbReference type="AlphaFoldDB" id="A0A8R7UXZ4"/>
<protein>
    <submittedName>
        <fullName evidence="1">Uncharacterized protein</fullName>
    </submittedName>
</protein>